<gene>
    <name evidence="2" type="ORF">TCHU04912_LOCUS20584</name>
</gene>
<evidence type="ECO:0000313" key="2">
    <source>
        <dbReference type="EMBL" id="CAD9221807.1"/>
    </source>
</evidence>
<dbReference type="EMBL" id="HBGG01039929">
    <property type="protein sequence ID" value="CAD9221807.1"/>
    <property type="molecule type" value="Transcribed_RNA"/>
</dbReference>
<sequence length="271" mass="30633">MVATTVCCVVLSVFVASGGFQKASSWLAATLYSATHVISCTPDQPLVVRTENFFSEADFKNISSCLVNHPLITNNTLNEQGFGNTRGFLVKMNEDGLTDFRSDERLTCLTRFFDSARLTEANAWVMNLLICDSTEYSRRNVAVGLHLDDTIGINSIWKHLAHQVNVLYASVPDDMVGGELEVWSYNHTQEALQWDDLSEVNGTVPPDELITPVENTMVAFRGDSWHQVRGYKAPHRGLRISLVMEQYIKSPAHYRFTHRFFVQMKSKMEML</sequence>
<name>A0A7S1XAZ5_9CHLO</name>
<protein>
    <recommendedName>
        <fullName evidence="3">Prolyl 4-hydroxylase alpha subunit Fe(2+) 2OG dioxygenase domain-containing protein</fullName>
    </recommendedName>
</protein>
<evidence type="ECO:0000256" key="1">
    <source>
        <dbReference type="SAM" id="SignalP"/>
    </source>
</evidence>
<feature type="signal peptide" evidence="1">
    <location>
        <begin position="1"/>
        <end position="19"/>
    </location>
</feature>
<accession>A0A7S1XAZ5</accession>
<evidence type="ECO:0008006" key="3">
    <source>
        <dbReference type="Google" id="ProtNLM"/>
    </source>
</evidence>
<feature type="chain" id="PRO_5031344095" description="Prolyl 4-hydroxylase alpha subunit Fe(2+) 2OG dioxygenase domain-containing protein" evidence="1">
    <location>
        <begin position="20"/>
        <end position="271"/>
    </location>
</feature>
<proteinExistence type="predicted"/>
<keyword evidence="1" id="KW-0732">Signal</keyword>
<organism evidence="2">
    <name type="scientific">Tetraselmis chuii</name>
    <dbReference type="NCBI Taxonomy" id="63592"/>
    <lineage>
        <taxon>Eukaryota</taxon>
        <taxon>Viridiplantae</taxon>
        <taxon>Chlorophyta</taxon>
        <taxon>core chlorophytes</taxon>
        <taxon>Chlorodendrophyceae</taxon>
        <taxon>Chlorodendrales</taxon>
        <taxon>Chlorodendraceae</taxon>
        <taxon>Tetraselmis</taxon>
    </lineage>
</organism>
<reference evidence="2" key="1">
    <citation type="submission" date="2021-01" db="EMBL/GenBank/DDBJ databases">
        <authorList>
            <person name="Corre E."/>
            <person name="Pelletier E."/>
            <person name="Niang G."/>
            <person name="Scheremetjew M."/>
            <person name="Finn R."/>
            <person name="Kale V."/>
            <person name="Holt S."/>
            <person name="Cochrane G."/>
            <person name="Meng A."/>
            <person name="Brown T."/>
            <person name="Cohen L."/>
        </authorList>
    </citation>
    <scope>NUCLEOTIDE SEQUENCE</scope>
    <source>
        <strain evidence="2">PLY429</strain>
    </source>
</reference>
<dbReference type="AlphaFoldDB" id="A0A7S1XAZ5"/>